<dbReference type="AlphaFoldDB" id="A0A5B8U2D6"/>
<name>A0A5B8U2D6_9ACTN</name>
<dbReference type="OrthoDB" id="9810847at2"/>
<proteinExistence type="predicted"/>
<sequence length="120" mass="13143">MTPIARAIAIRWASNVAALFVAAWLLSGVTYGDRWWTLFVAAAVFTVVNAWVKPAVALLSIPFIIVTLGVAYLLINVLMLYVTDWIVPAFDIRTFWWGALAAIVVSAVNGVLGLVLPDRR</sequence>
<keyword evidence="1" id="KW-0812">Transmembrane</keyword>
<dbReference type="KEGG" id="bsol:FSW04_06360"/>
<dbReference type="Pfam" id="PF04020">
    <property type="entry name" value="Phage_holin_4_2"/>
    <property type="match status" value="1"/>
</dbReference>
<gene>
    <name evidence="2" type="ORF">FSW04_06360</name>
</gene>
<organism evidence="2 3">
    <name type="scientific">Baekduia soli</name>
    <dbReference type="NCBI Taxonomy" id="496014"/>
    <lineage>
        <taxon>Bacteria</taxon>
        <taxon>Bacillati</taxon>
        <taxon>Actinomycetota</taxon>
        <taxon>Thermoleophilia</taxon>
        <taxon>Solirubrobacterales</taxon>
        <taxon>Baekduiaceae</taxon>
        <taxon>Baekduia</taxon>
    </lineage>
</organism>
<evidence type="ECO:0000313" key="3">
    <source>
        <dbReference type="Proteomes" id="UP000321805"/>
    </source>
</evidence>
<feature type="transmembrane region" description="Helical" evidence="1">
    <location>
        <begin position="59"/>
        <end position="82"/>
    </location>
</feature>
<dbReference type="PANTHER" id="PTHR37309">
    <property type="entry name" value="SLR0284 PROTEIN"/>
    <property type="match status" value="1"/>
</dbReference>
<keyword evidence="1" id="KW-1133">Transmembrane helix</keyword>
<dbReference type="PANTHER" id="PTHR37309:SF1">
    <property type="entry name" value="SLR0284 PROTEIN"/>
    <property type="match status" value="1"/>
</dbReference>
<keyword evidence="3" id="KW-1185">Reference proteome</keyword>
<feature type="transmembrane region" description="Helical" evidence="1">
    <location>
        <begin position="35"/>
        <end position="52"/>
    </location>
</feature>
<dbReference type="Proteomes" id="UP000321805">
    <property type="component" value="Chromosome"/>
</dbReference>
<protein>
    <submittedName>
        <fullName evidence="2">Phage holin family protein</fullName>
    </submittedName>
</protein>
<evidence type="ECO:0000256" key="1">
    <source>
        <dbReference type="SAM" id="Phobius"/>
    </source>
</evidence>
<evidence type="ECO:0000313" key="2">
    <source>
        <dbReference type="EMBL" id="QEC47249.1"/>
    </source>
</evidence>
<accession>A0A5B8U2D6</accession>
<reference evidence="2 3" key="1">
    <citation type="journal article" date="2018" name="J. Microbiol.">
        <title>Baekduia soli gen. nov., sp. nov., a novel bacterium isolated from the soil of Baekdu Mountain and proposal of a novel family name, Baekduiaceae fam. nov.</title>
        <authorList>
            <person name="An D.S."/>
            <person name="Siddiqi M.Z."/>
            <person name="Kim K.H."/>
            <person name="Yu H.S."/>
            <person name="Im W.T."/>
        </authorList>
    </citation>
    <scope>NUCLEOTIDE SEQUENCE [LARGE SCALE GENOMIC DNA]</scope>
    <source>
        <strain evidence="2 3">BR7-21</strain>
    </source>
</reference>
<feature type="transmembrane region" description="Helical" evidence="1">
    <location>
        <begin position="12"/>
        <end position="29"/>
    </location>
</feature>
<keyword evidence="1" id="KW-0472">Membrane</keyword>
<feature type="transmembrane region" description="Helical" evidence="1">
    <location>
        <begin position="94"/>
        <end position="116"/>
    </location>
</feature>
<dbReference type="InterPro" id="IPR007165">
    <property type="entry name" value="Phage_holin_4_2"/>
</dbReference>
<dbReference type="EMBL" id="CP042430">
    <property type="protein sequence ID" value="QEC47249.1"/>
    <property type="molecule type" value="Genomic_DNA"/>
</dbReference>